<dbReference type="Proteomes" id="UP000186817">
    <property type="component" value="Unassembled WGS sequence"/>
</dbReference>
<sequence length="215" mass="22851">MACSGTRRAEPQGAPKALLLLCLRSDGDVGHFVLAAAALPGQANLIGIPELSKGDPTITHRSRLPLLGVEPEVTTAVPRIALTIASMVMSPFGLQAENFLVAEDDEPGDGRLGFAQLRRLGPSDSQVKAEARGRGLGSRLVRALLGRSDEPGKRTVYALTLKNKLGFFERLQFKELSGKDLSLLPTELGLEAQLGRVIAPIAAGEPLVVLRYEGP</sequence>
<protein>
    <recommendedName>
        <fullName evidence="1">N-acetyltransferase domain-containing protein</fullName>
    </recommendedName>
</protein>
<name>A0A1Q9E7T7_SYMMI</name>
<dbReference type="SUPFAM" id="SSF55729">
    <property type="entry name" value="Acyl-CoA N-acyltransferases (Nat)"/>
    <property type="match status" value="1"/>
</dbReference>
<organism evidence="2 3">
    <name type="scientific">Symbiodinium microadriaticum</name>
    <name type="common">Dinoflagellate</name>
    <name type="synonym">Zooxanthella microadriatica</name>
    <dbReference type="NCBI Taxonomy" id="2951"/>
    <lineage>
        <taxon>Eukaryota</taxon>
        <taxon>Sar</taxon>
        <taxon>Alveolata</taxon>
        <taxon>Dinophyceae</taxon>
        <taxon>Suessiales</taxon>
        <taxon>Symbiodiniaceae</taxon>
        <taxon>Symbiodinium</taxon>
    </lineage>
</organism>
<keyword evidence="3" id="KW-1185">Reference proteome</keyword>
<dbReference type="Pfam" id="PF13508">
    <property type="entry name" value="Acetyltransf_7"/>
    <property type="match status" value="1"/>
</dbReference>
<reference evidence="2 3" key="1">
    <citation type="submission" date="2016-02" db="EMBL/GenBank/DDBJ databases">
        <title>Genome analysis of coral dinoflagellate symbionts highlights evolutionary adaptations to a symbiotic lifestyle.</title>
        <authorList>
            <person name="Aranda M."/>
            <person name="Li Y."/>
            <person name="Liew Y.J."/>
            <person name="Baumgarten S."/>
            <person name="Simakov O."/>
            <person name="Wilson M."/>
            <person name="Piel J."/>
            <person name="Ashoor H."/>
            <person name="Bougouffa S."/>
            <person name="Bajic V.B."/>
            <person name="Ryu T."/>
            <person name="Ravasi T."/>
            <person name="Bayer T."/>
            <person name="Micklem G."/>
            <person name="Kim H."/>
            <person name="Bhak J."/>
            <person name="Lajeunesse T.C."/>
            <person name="Voolstra C.R."/>
        </authorList>
    </citation>
    <scope>NUCLEOTIDE SEQUENCE [LARGE SCALE GENOMIC DNA]</scope>
    <source>
        <strain evidence="2 3">CCMP2467</strain>
    </source>
</reference>
<dbReference type="InterPro" id="IPR016181">
    <property type="entry name" value="Acyl_CoA_acyltransferase"/>
</dbReference>
<dbReference type="Gene3D" id="3.40.630.30">
    <property type="match status" value="1"/>
</dbReference>
<evidence type="ECO:0000313" key="2">
    <source>
        <dbReference type="EMBL" id="OLQ03487.1"/>
    </source>
</evidence>
<dbReference type="PROSITE" id="PS51186">
    <property type="entry name" value="GNAT"/>
    <property type="match status" value="1"/>
</dbReference>
<dbReference type="AlphaFoldDB" id="A0A1Q9E7T7"/>
<feature type="domain" description="N-acetyltransferase" evidence="1">
    <location>
        <begin position="46"/>
        <end position="215"/>
    </location>
</feature>
<dbReference type="OrthoDB" id="41532at2759"/>
<proteinExistence type="predicted"/>
<dbReference type="EMBL" id="LSRX01000235">
    <property type="protein sequence ID" value="OLQ03487.1"/>
    <property type="molecule type" value="Genomic_DNA"/>
</dbReference>
<dbReference type="CDD" id="cd04301">
    <property type="entry name" value="NAT_SF"/>
    <property type="match status" value="1"/>
</dbReference>
<comment type="caution">
    <text evidence="2">The sequence shown here is derived from an EMBL/GenBank/DDBJ whole genome shotgun (WGS) entry which is preliminary data.</text>
</comment>
<dbReference type="OMA" id="QPHITTH"/>
<evidence type="ECO:0000259" key="1">
    <source>
        <dbReference type="PROSITE" id="PS51186"/>
    </source>
</evidence>
<evidence type="ECO:0000313" key="3">
    <source>
        <dbReference type="Proteomes" id="UP000186817"/>
    </source>
</evidence>
<dbReference type="InterPro" id="IPR000182">
    <property type="entry name" value="GNAT_dom"/>
</dbReference>
<gene>
    <name evidence="2" type="ORF">AK812_SmicGene13573</name>
</gene>
<dbReference type="GO" id="GO:0016747">
    <property type="term" value="F:acyltransferase activity, transferring groups other than amino-acyl groups"/>
    <property type="evidence" value="ECO:0007669"/>
    <property type="project" value="InterPro"/>
</dbReference>
<accession>A0A1Q9E7T7</accession>